<dbReference type="Pfam" id="PF07238">
    <property type="entry name" value="PilZ"/>
    <property type="match status" value="1"/>
</dbReference>
<dbReference type="GO" id="GO:0035438">
    <property type="term" value="F:cyclic-di-GMP binding"/>
    <property type="evidence" value="ECO:0007669"/>
    <property type="project" value="InterPro"/>
</dbReference>
<dbReference type="OrthoDB" id="5877328at2"/>
<evidence type="ECO:0000313" key="3">
    <source>
        <dbReference type="Proteomes" id="UP000236721"/>
    </source>
</evidence>
<evidence type="ECO:0000259" key="1">
    <source>
        <dbReference type="Pfam" id="PF07238"/>
    </source>
</evidence>
<protein>
    <submittedName>
        <fullName evidence="2">PilZ domain-containing protein</fullName>
    </submittedName>
</protein>
<dbReference type="InterPro" id="IPR009875">
    <property type="entry name" value="PilZ_domain"/>
</dbReference>
<name>A0A1H6CKD6_9VIBR</name>
<keyword evidence="3" id="KW-1185">Reference proteome</keyword>
<dbReference type="RefSeq" id="WP_103882664.1">
    <property type="nucleotide sequence ID" value="NZ_FNVG01000042.1"/>
</dbReference>
<dbReference type="EMBL" id="FNVG01000042">
    <property type="protein sequence ID" value="SEG73173.1"/>
    <property type="molecule type" value="Genomic_DNA"/>
</dbReference>
<dbReference type="SUPFAM" id="SSF141371">
    <property type="entry name" value="PilZ domain-like"/>
    <property type="match status" value="1"/>
</dbReference>
<gene>
    <name evidence="2" type="ORF">SAMN04488244_14218</name>
</gene>
<dbReference type="AlphaFoldDB" id="A0A1H6CKD6"/>
<feature type="domain" description="PilZ" evidence="1">
    <location>
        <begin position="16"/>
        <end position="100"/>
    </location>
</feature>
<accession>A0A1H6CKD6</accession>
<proteinExistence type="predicted"/>
<dbReference type="Proteomes" id="UP000236721">
    <property type="component" value="Unassembled WGS sequence"/>
</dbReference>
<reference evidence="3" key="1">
    <citation type="submission" date="2016-10" db="EMBL/GenBank/DDBJ databases">
        <authorList>
            <person name="Varghese N."/>
            <person name="Submissions S."/>
        </authorList>
    </citation>
    <scope>NUCLEOTIDE SEQUENCE [LARGE SCALE GENOMIC DNA]</scope>
    <source>
        <strain evidence="3">CGMCC 1.7062</strain>
    </source>
</reference>
<dbReference type="Gene3D" id="2.40.10.220">
    <property type="entry name" value="predicted glycosyltransferase like domains"/>
    <property type="match status" value="1"/>
</dbReference>
<evidence type="ECO:0000313" key="2">
    <source>
        <dbReference type="EMBL" id="SEG73173.1"/>
    </source>
</evidence>
<sequence length="126" mass="14341">MKALTFIENKPQIQEHRKDPRFSMQFAKGYVKKAGIFSHYITIKVVDISKGGIGIECPRKIDVGSRVKVRIGNRKYQGRVVFGRQIVGRRQLRIGIQFEKKLGISDMLFFGASKQIALASSEPFVR</sequence>
<organism evidence="2 3">
    <name type="scientific">Vibrio hangzhouensis</name>
    <dbReference type="NCBI Taxonomy" id="462991"/>
    <lineage>
        <taxon>Bacteria</taxon>
        <taxon>Pseudomonadati</taxon>
        <taxon>Pseudomonadota</taxon>
        <taxon>Gammaproteobacteria</taxon>
        <taxon>Vibrionales</taxon>
        <taxon>Vibrionaceae</taxon>
        <taxon>Vibrio</taxon>
    </lineage>
</organism>